<organism evidence="9 10">
    <name type="scientific">candidate division WOR_3 bacterium SM1_77</name>
    <dbReference type="NCBI Taxonomy" id="1703778"/>
    <lineage>
        <taxon>Bacteria</taxon>
        <taxon>Bacteria division WOR-3</taxon>
    </lineage>
</organism>
<dbReference type="Gene3D" id="2.40.160.50">
    <property type="entry name" value="membrane protein fhac: a member of the omp85/tpsb transporter family"/>
    <property type="match status" value="1"/>
</dbReference>
<keyword evidence="2" id="KW-1134">Transmembrane beta strand</keyword>
<dbReference type="PROSITE" id="PS51779">
    <property type="entry name" value="POTRA"/>
    <property type="match status" value="2"/>
</dbReference>
<dbReference type="GO" id="GO:0009279">
    <property type="term" value="C:cell outer membrane"/>
    <property type="evidence" value="ECO:0007669"/>
    <property type="project" value="UniProtKB-UniRule"/>
</dbReference>
<dbReference type="PANTHER" id="PTHR12815">
    <property type="entry name" value="SORTING AND ASSEMBLY MACHINERY SAMM50 PROTEIN FAMILY MEMBER"/>
    <property type="match status" value="1"/>
</dbReference>
<evidence type="ECO:0000313" key="9">
    <source>
        <dbReference type="EMBL" id="KPL16000.1"/>
    </source>
</evidence>
<dbReference type="NCBIfam" id="TIGR03303">
    <property type="entry name" value="OM_YaeT"/>
    <property type="match status" value="1"/>
</dbReference>
<evidence type="ECO:0000256" key="2">
    <source>
        <dbReference type="ARBA" id="ARBA00022452"/>
    </source>
</evidence>
<keyword evidence="3" id="KW-0812">Transmembrane</keyword>
<evidence type="ECO:0000256" key="4">
    <source>
        <dbReference type="ARBA" id="ARBA00022737"/>
    </source>
</evidence>
<evidence type="ECO:0000256" key="6">
    <source>
        <dbReference type="ARBA" id="ARBA00023237"/>
    </source>
</evidence>
<dbReference type="GO" id="GO:0071709">
    <property type="term" value="P:membrane assembly"/>
    <property type="evidence" value="ECO:0007669"/>
    <property type="project" value="InterPro"/>
</dbReference>
<dbReference type="Gene3D" id="3.10.20.310">
    <property type="entry name" value="membrane protein fhac"/>
    <property type="match status" value="3"/>
</dbReference>
<dbReference type="Pfam" id="PF07244">
    <property type="entry name" value="POTRA"/>
    <property type="match status" value="3"/>
</dbReference>
<evidence type="ECO:0000256" key="3">
    <source>
        <dbReference type="ARBA" id="ARBA00022692"/>
    </source>
</evidence>
<protein>
    <recommendedName>
        <fullName evidence="7">Outer membrane protein assembly factor BamA</fullName>
    </recommendedName>
</protein>
<keyword evidence="4" id="KW-0677">Repeat</keyword>
<reference evidence="9 10" key="1">
    <citation type="journal article" date="2015" name="Microbiome">
        <title>Genomic resolution of linkages in carbon, nitrogen, and sulfur cycling among widespread estuary sediment bacteria.</title>
        <authorList>
            <person name="Baker B.J."/>
            <person name="Lazar C.S."/>
            <person name="Teske A.P."/>
            <person name="Dick G.J."/>
        </authorList>
    </citation>
    <scope>NUCLEOTIDE SEQUENCE [LARGE SCALE GENOMIC DNA]</scope>
    <source>
        <strain evidence="9">SM1_77</strain>
    </source>
</reference>
<sequence length="569" mass="64755">MIVIIIMLLNAVQFKVGNINIYGNQYFKESAIRRMMLTKTAGLFNRGEFIQEIFDGDIIAIEDHYNYNGFLEAKIAHDLTFDSTQKKVNIEINVAEGKQTLVENIIFAGNTLFTEDFLRQKMSMIPGEPFDSRKIDIDNYVITSLYDDIGYSEAQIKSDYTIAGNGADVTHNIIESTKQFIGGIEFEGLKNTQEDVLRREITLKLGDPFRYANILKSQRNLYTLGIFRSIRVQTKKSDRQNAKIIQFILTEKAPMVINFRVGYGTQDYLRLGAGFTHINMFGRAWRGQVESKVSLAEYRMSTSVTFPRLLMIPAKYSIGVFYQFKRAIHFETRSIGGYNEIHFDVAGGKLSTKYDIENIRTYFAISSTAEDDWLHRLILNWSRDNRDDFLFPERGSYLNINLETSGIILPSDVDYIRPTIEYRIFVPLSILVGASSLKLGLVQEVAPSTDVPVHKRYYCGGATSVRGYEEWGIGPRDNNGDPLGGRVLFEWSGEVRFPIYKIFGGAFFIDAGNVWREYRDINGTLRWGIGCGLRVKTPLGSIRLDYGLKVDRQPEESQGALHFAIGEAF</sequence>
<evidence type="ECO:0000313" key="10">
    <source>
        <dbReference type="Proteomes" id="UP000050975"/>
    </source>
</evidence>
<comment type="caution">
    <text evidence="9">The sequence shown here is derived from an EMBL/GenBank/DDBJ whole genome shotgun (WGS) entry which is preliminary data.</text>
</comment>
<dbReference type="Pfam" id="PF01103">
    <property type="entry name" value="Omp85"/>
    <property type="match status" value="1"/>
</dbReference>
<dbReference type="InterPro" id="IPR023707">
    <property type="entry name" value="OM_assembly_BamA"/>
</dbReference>
<accession>A0A0S8K2K5</accession>
<evidence type="ECO:0000259" key="8">
    <source>
        <dbReference type="PROSITE" id="PS51779"/>
    </source>
</evidence>
<keyword evidence="5" id="KW-0472">Membrane</keyword>
<dbReference type="InterPro" id="IPR039910">
    <property type="entry name" value="D15-like"/>
</dbReference>
<dbReference type="Proteomes" id="UP000050975">
    <property type="component" value="Unassembled WGS sequence"/>
</dbReference>
<comment type="subcellular location">
    <subcellularLocation>
        <location evidence="1">Membrane</location>
    </subcellularLocation>
</comment>
<evidence type="ECO:0000256" key="5">
    <source>
        <dbReference type="ARBA" id="ARBA00023136"/>
    </source>
</evidence>
<evidence type="ECO:0000256" key="1">
    <source>
        <dbReference type="ARBA" id="ARBA00004370"/>
    </source>
</evidence>
<dbReference type="InterPro" id="IPR010827">
    <property type="entry name" value="BamA/TamA_POTRA"/>
</dbReference>
<dbReference type="InterPro" id="IPR034746">
    <property type="entry name" value="POTRA"/>
</dbReference>
<keyword evidence="6" id="KW-0998">Cell outer membrane</keyword>
<dbReference type="PANTHER" id="PTHR12815:SF18">
    <property type="entry name" value="SORTING AND ASSEMBLY MACHINERY COMPONENT 50 HOMOLOG"/>
    <property type="match status" value="1"/>
</dbReference>
<feature type="domain" description="POTRA" evidence="8">
    <location>
        <begin position="179"/>
        <end position="252"/>
    </location>
</feature>
<name>A0A0S8K2K5_UNCW3</name>
<feature type="domain" description="POTRA" evidence="8">
    <location>
        <begin position="14"/>
        <end position="97"/>
    </location>
</feature>
<dbReference type="InterPro" id="IPR000184">
    <property type="entry name" value="Bac_surfAg_D15"/>
</dbReference>
<gene>
    <name evidence="9" type="ORF">AMJ74_00180</name>
</gene>
<dbReference type="EMBL" id="LJVE01000001">
    <property type="protein sequence ID" value="KPL16000.1"/>
    <property type="molecule type" value="Genomic_DNA"/>
</dbReference>
<dbReference type="AlphaFoldDB" id="A0A0S8K2K5"/>
<evidence type="ECO:0000256" key="7">
    <source>
        <dbReference type="NCBIfam" id="TIGR03303"/>
    </source>
</evidence>
<proteinExistence type="predicted"/>